<feature type="region of interest" description="Disordered" evidence="1">
    <location>
        <begin position="234"/>
        <end position="271"/>
    </location>
</feature>
<evidence type="ECO:0000313" key="4">
    <source>
        <dbReference type="EMBL" id="AYN72246.1"/>
    </source>
</evidence>
<keyword evidence="4" id="KW-0946">Virion</keyword>
<organism evidence="4">
    <name type="scientific">Hyaena hyaena</name>
    <name type="common">Striped hyena</name>
    <dbReference type="NCBI Taxonomy" id="95912"/>
    <lineage>
        <taxon>Eukaryota</taxon>
        <taxon>Metazoa</taxon>
        <taxon>Chordata</taxon>
        <taxon>Craniata</taxon>
        <taxon>Vertebrata</taxon>
        <taxon>Euteleostomi</taxon>
        <taxon>Mammalia</taxon>
        <taxon>Eutheria</taxon>
        <taxon>Laurasiatheria</taxon>
        <taxon>Carnivora</taxon>
        <taxon>Feliformia</taxon>
        <taxon>Hyaenidae</taxon>
        <taxon>Hyaena</taxon>
    </lineage>
</organism>
<feature type="compositionally biased region" description="Polar residues" evidence="1">
    <location>
        <begin position="245"/>
        <end position="263"/>
    </location>
</feature>
<accession>A0A3G2LIL7</accession>
<evidence type="ECO:0000256" key="2">
    <source>
        <dbReference type="SAM" id="Phobius"/>
    </source>
</evidence>
<feature type="transmembrane region" description="Helical" evidence="2">
    <location>
        <begin position="576"/>
        <end position="602"/>
    </location>
</feature>
<name>A0A3G2LIL7_HYAHY</name>
<reference evidence="4" key="1">
    <citation type="submission" date="2018-01" db="EMBL/GenBank/DDBJ databases">
        <title>Capture of a hyena-specific retroviral envelope gene with placental expression associated in evolution with the unique emergence among carnivorans of haemochorial placentation.</title>
        <authorList>
            <person name="Funk M."/>
            <person name="Cornelis G."/>
            <person name="Vernochet C."/>
            <person name="Heidmann O."/>
            <person name="Dupressoir A."/>
            <person name="Conley A."/>
            <person name="Glickman S."/>
            <person name="Heidmann T."/>
        </authorList>
    </citation>
    <scope>NUCLEOTIDE SEQUENCE</scope>
</reference>
<dbReference type="Pfam" id="PF00429">
    <property type="entry name" value="TLV_coat"/>
    <property type="match status" value="1"/>
</dbReference>
<feature type="chain" id="PRO_5017980801" evidence="3">
    <location>
        <begin position="31"/>
        <end position="649"/>
    </location>
</feature>
<keyword evidence="2" id="KW-0472">Membrane</keyword>
<dbReference type="EMBL" id="MG805960">
    <property type="protein sequence ID" value="AYN72246.1"/>
    <property type="molecule type" value="Genomic_DNA"/>
</dbReference>
<feature type="signal peptide" evidence="3">
    <location>
        <begin position="1"/>
        <end position="30"/>
    </location>
</feature>
<keyword evidence="4" id="KW-0261">Viral envelope protein</keyword>
<sequence>MEGHKEPQKPAQAQAMLLLIFTALLTVCKSNPSSHLPNPHQPTTAKWVLRGPLTTPRDLGRTVQELTLTGPASITFPTFHLDLCSLAGDHWNTNPRICKGQCVDCNTFGCRSGADCQHQNLRQQTFYVCPGTGNFDTCGGIEHFFCGSWGCETIAPWVKQPSNDLITLVRASNQTSPSNRNPISIQLTPRGKTENWSVAKVWGIRLWLTGHDIGFLFSIQKQLVLPPPVAMGPMAASAANHKPRSTSSVPAPTQAAPSLSATDSPLGGVPIQLRPPRTRPVIYSILNLTYSFLNSTNLTNTDCWLCLDSRPPFYVGWAISGQVSRDIEGHCSWGQPPVLTIQEVTGSGLCVLGNGGTLTTFPHLSHLCNQTMTATGSSYLRPPSGAWFACTSGLTPCIHPQVLKNDTLCVLVTLFPQVYYQPASSFFEIQPEQKHSRGKRDFRVSAALPTLIVGTGIEAGVGTGTAALIRGNQQFDALAQAIDFDLAQLENSTRHIRGSLDSLAEMALQNRRRLDLILLHQGGLCQALGEQCCFYANNSGIVQDSLAVVRQHLQERAKIREQNKNWYENIFNWSPWLTALITALAGPLALLLLLLTLGPYTLNRLLAFMRERLGAIRLMVLRSQYAQPPADQSEDQYVQLGPLKFQEDP</sequence>
<keyword evidence="3" id="KW-0732">Signal</keyword>
<dbReference type="AlphaFoldDB" id="A0A3G2LIL7"/>
<dbReference type="PANTHER" id="PTHR10424">
    <property type="entry name" value="VIRAL ENVELOPE PROTEIN"/>
    <property type="match status" value="1"/>
</dbReference>
<dbReference type="CDD" id="cd09851">
    <property type="entry name" value="HTLV-1-like_HR1-HR2"/>
    <property type="match status" value="1"/>
</dbReference>
<dbReference type="InterPro" id="IPR008981">
    <property type="entry name" value="FMuLV_rcpt-bd"/>
</dbReference>
<dbReference type="SUPFAM" id="SSF58069">
    <property type="entry name" value="Virus ectodomain"/>
    <property type="match status" value="1"/>
</dbReference>
<keyword evidence="2" id="KW-1133">Transmembrane helix</keyword>
<dbReference type="Gene3D" id="1.10.287.210">
    <property type="match status" value="1"/>
</dbReference>
<evidence type="ECO:0000256" key="1">
    <source>
        <dbReference type="SAM" id="MobiDB-lite"/>
    </source>
</evidence>
<dbReference type="Gene3D" id="3.90.310.10">
    <property type="entry name" value="ENV polyprotein, receptor-binding domain"/>
    <property type="match status" value="1"/>
</dbReference>
<protein>
    <submittedName>
        <fullName evidence="4">Envelope protein</fullName>
    </submittedName>
</protein>
<evidence type="ECO:0000256" key="3">
    <source>
        <dbReference type="SAM" id="SignalP"/>
    </source>
</evidence>
<proteinExistence type="predicted"/>
<dbReference type="PANTHER" id="PTHR10424:SF82">
    <property type="entry name" value="ENVELOPE GLYCOPROTEIN-RELATED"/>
    <property type="match status" value="1"/>
</dbReference>
<dbReference type="SUPFAM" id="SSF49830">
    <property type="entry name" value="ENV polyprotein, receptor-binding domain"/>
    <property type="match status" value="1"/>
</dbReference>
<keyword evidence="2" id="KW-0812">Transmembrane</keyword>
<dbReference type="InterPro" id="IPR018154">
    <property type="entry name" value="TLV/ENV_coat_polyprotein"/>
</dbReference>